<dbReference type="Proteomes" id="UP000789405">
    <property type="component" value="Unassembled WGS sequence"/>
</dbReference>
<name>A0A9N9DKU0_9GLOM</name>
<reference evidence="2" key="1">
    <citation type="submission" date="2021-06" db="EMBL/GenBank/DDBJ databases">
        <authorList>
            <person name="Kallberg Y."/>
            <person name="Tangrot J."/>
            <person name="Rosling A."/>
        </authorList>
    </citation>
    <scope>NUCLEOTIDE SEQUENCE</scope>
    <source>
        <strain evidence="2">MA453B</strain>
    </source>
</reference>
<evidence type="ECO:0000313" key="2">
    <source>
        <dbReference type="EMBL" id="CAG8643627.1"/>
    </source>
</evidence>
<protein>
    <submittedName>
        <fullName evidence="2">15249_t:CDS:1</fullName>
    </submittedName>
</protein>
<keyword evidence="3" id="KW-1185">Reference proteome</keyword>
<feature type="compositionally biased region" description="Basic residues" evidence="1">
    <location>
        <begin position="42"/>
        <end position="58"/>
    </location>
</feature>
<dbReference type="EMBL" id="CAJVPY010005460">
    <property type="protein sequence ID" value="CAG8643627.1"/>
    <property type="molecule type" value="Genomic_DNA"/>
</dbReference>
<feature type="region of interest" description="Disordered" evidence="1">
    <location>
        <begin position="38"/>
        <end position="83"/>
    </location>
</feature>
<dbReference type="OrthoDB" id="2435097at2759"/>
<proteinExistence type="predicted"/>
<gene>
    <name evidence="2" type="ORF">DERYTH_LOCUS9796</name>
</gene>
<accession>A0A9N9DKU0</accession>
<dbReference type="AlphaFoldDB" id="A0A9N9DKU0"/>
<organism evidence="2 3">
    <name type="scientific">Dentiscutata erythropus</name>
    <dbReference type="NCBI Taxonomy" id="1348616"/>
    <lineage>
        <taxon>Eukaryota</taxon>
        <taxon>Fungi</taxon>
        <taxon>Fungi incertae sedis</taxon>
        <taxon>Mucoromycota</taxon>
        <taxon>Glomeromycotina</taxon>
        <taxon>Glomeromycetes</taxon>
        <taxon>Diversisporales</taxon>
        <taxon>Gigasporaceae</taxon>
        <taxon>Dentiscutata</taxon>
    </lineage>
</organism>
<comment type="caution">
    <text evidence="2">The sequence shown here is derived from an EMBL/GenBank/DDBJ whole genome shotgun (WGS) entry which is preliminary data.</text>
</comment>
<evidence type="ECO:0000313" key="3">
    <source>
        <dbReference type="Proteomes" id="UP000789405"/>
    </source>
</evidence>
<feature type="compositionally biased region" description="Acidic residues" evidence="1">
    <location>
        <begin position="64"/>
        <end position="75"/>
    </location>
</feature>
<evidence type="ECO:0000256" key="1">
    <source>
        <dbReference type="SAM" id="MobiDB-lite"/>
    </source>
</evidence>
<sequence length="172" mass="20169">MWLYFCSYILLIIVNWYLRKQRNVRVSFIEGDNSRNVTKSSSLKRRSSIRKSSLKYKGSKGSLTDDDEEMSENDEKENSNNLNVYDVHTERVEAVHQDDVYNDDLNVYNAHPIESVHQDDVYNDDLNVYNPHPERTVEVIHQDDIYNDEYVIYGNAPDVDDIESNVVRKDAD</sequence>